<evidence type="ECO:0000313" key="3">
    <source>
        <dbReference type="EMBL" id="MBF4161016.1"/>
    </source>
</evidence>
<dbReference type="Pfam" id="PF01575">
    <property type="entry name" value="MaoC_dehydratas"/>
    <property type="match status" value="1"/>
</dbReference>
<sequence>MPDVAPTTESTQVEPAGGLGTLVKAALPSIPGVNALPGVKKSPVEGFGGLALHRPPVRVEREHVAAYAAVCGFPSKDTVPFTYPHMLAFGLHMGIMTDTTFPAPAIGTVHVANSITGHRPIGVGETLSVSASVAPPSGHPKGLVYDFATQVHDADDTLVWESTSTYLRFGKGDKSASSGPDLPTADPTGQLWSLPGDLGRRYAAVSGDHNPIHLYPLTAKALGFPRQIAHGMWSLARCVAALESWLPDAARVDVAFKKPILLPGRVAFGSRPLDDAAGSYAFSLTRPKDGAPHLVGRTTAV</sequence>
<dbReference type="AlphaFoldDB" id="A0A930Y6J8"/>
<dbReference type="Gene3D" id="3.10.129.10">
    <property type="entry name" value="Hotdog Thioesterase"/>
    <property type="match status" value="1"/>
</dbReference>
<accession>A0A930Y6J8</accession>
<dbReference type="Proteomes" id="UP000656804">
    <property type="component" value="Unassembled WGS sequence"/>
</dbReference>
<dbReference type="GO" id="GO:0006633">
    <property type="term" value="P:fatty acid biosynthetic process"/>
    <property type="evidence" value="ECO:0007669"/>
    <property type="project" value="InterPro"/>
</dbReference>
<dbReference type="PANTHER" id="PTHR43841">
    <property type="entry name" value="3-HYDROXYACYL-THIOESTER DEHYDRATASE HTDX-RELATED"/>
    <property type="match status" value="1"/>
</dbReference>
<evidence type="ECO:0000313" key="4">
    <source>
        <dbReference type="Proteomes" id="UP000656804"/>
    </source>
</evidence>
<keyword evidence="4" id="KW-1185">Reference proteome</keyword>
<evidence type="ECO:0000256" key="1">
    <source>
        <dbReference type="ARBA" id="ARBA00005254"/>
    </source>
</evidence>
<dbReference type="InterPro" id="IPR002539">
    <property type="entry name" value="MaoC-like_dom"/>
</dbReference>
<organism evidence="3 4">
    <name type="scientific">Nocardioides acrostichi</name>
    <dbReference type="NCBI Taxonomy" id="2784339"/>
    <lineage>
        <taxon>Bacteria</taxon>
        <taxon>Bacillati</taxon>
        <taxon>Actinomycetota</taxon>
        <taxon>Actinomycetes</taxon>
        <taxon>Propionibacteriales</taxon>
        <taxon>Nocardioidaceae</taxon>
        <taxon>Nocardioides</taxon>
    </lineage>
</organism>
<dbReference type="SUPFAM" id="SSF54637">
    <property type="entry name" value="Thioesterase/thiol ester dehydrase-isomerase"/>
    <property type="match status" value="2"/>
</dbReference>
<name>A0A930Y6J8_9ACTN</name>
<proteinExistence type="inferred from homology"/>
<feature type="domain" description="MaoC-like" evidence="2">
    <location>
        <begin position="200"/>
        <end position="266"/>
    </location>
</feature>
<dbReference type="InterPro" id="IPR003965">
    <property type="entry name" value="Fatty_acid_synthase"/>
</dbReference>
<comment type="caution">
    <text evidence="3">The sequence shown here is derived from an EMBL/GenBank/DDBJ whole genome shotgun (WGS) entry which is preliminary data.</text>
</comment>
<comment type="similarity">
    <text evidence="1">Belongs to the enoyl-CoA hydratase/isomerase family.</text>
</comment>
<reference evidence="3" key="1">
    <citation type="submission" date="2020-11" db="EMBL/GenBank/DDBJ databases">
        <title>Nocardioides sp. CBS4Y-1, whole genome shotgun sequence.</title>
        <authorList>
            <person name="Tuo L."/>
        </authorList>
    </citation>
    <scope>NUCLEOTIDE SEQUENCE</scope>
    <source>
        <strain evidence="3">CBS4Y-1</strain>
    </source>
</reference>
<dbReference type="GO" id="GO:0005835">
    <property type="term" value="C:fatty acid synthase complex"/>
    <property type="evidence" value="ECO:0007669"/>
    <property type="project" value="InterPro"/>
</dbReference>
<dbReference type="GO" id="GO:0004312">
    <property type="term" value="F:fatty acid synthase activity"/>
    <property type="evidence" value="ECO:0007669"/>
    <property type="project" value="InterPro"/>
</dbReference>
<dbReference type="PRINTS" id="PR01483">
    <property type="entry name" value="FASYNTHASE"/>
</dbReference>
<evidence type="ECO:0000259" key="2">
    <source>
        <dbReference type="Pfam" id="PF01575"/>
    </source>
</evidence>
<dbReference type="EMBL" id="JADIVZ010000001">
    <property type="protein sequence ID" value="MBF4161016.1"/>
    <property type="molecule type" value="Genomic_DNA"/>
</dbReference>
<dbReference type="PANTHER" id="PTHR43841:SF1">
    <property type="entry name" value="3-HYDROXYACYL-THIOESTER DEHYDRATASE X"/>
    <property type="match status" value="1"/>
</dbReference>
<protein>
    <recommendedName>
        <fullName evidence="2">MaoC-like domain-containing protein</fullName>
    </recommendedName>
</protein>
<gene>
    <name evidence="3" type="ORF">ISG29_04890</name>
</gene>
<dbReference type="InterPro" id="IPR029069">
    <property type="entry name" value="HotDog_dom_sf"/>
</dbReference>